<dbReference type="GO" id="GO:0019305">
    <property type="term" value="P:dTDP-rhamnose biosynthetic process"/>
    <property type="evidence" value="ECO:0007669"/>
    <property type="project" value="UniProtKB-UniRule"/>
</dbReference>
<name>A0A975SL42_9RHOO</name>
<dbReference type="InterPro" id="IPR000888">
    <property type="entry name" value="RmlC-like"/>
</dbReference>
<dbReference type="Pfam" id="PF00908">
    <property type="entry name" value="dTDP_sugar_isom"/>
    <property type="match status" value="1"/>
</dbReference>
<dbReference type="RefSeq" id="WP_216129682.1">
    <property type="nucleotide sequence ID" value="NZ_CP064782.1"/>
</dbReference>
<dbReference type="CDD" id="cd00438">
    <property type="entry name" value="cupin_RmlC"/>
    <property type="match status" value="1"/>
</dbReference>
<keyword evidence="3 4" id="KW-0413">Isomerase</keyword>
<gene>
    <name evidence="4" type="primary">rfbC</name>
    <name evidence="4" type="ORF">Azoinq_09480</name>
</gene>
<dbReference type="EC" id="5.1.3.13" evidence="3"/>
<feature type="active site" description="Proton acceptor" evidence="1">
    <location>
        <position position="62"/>
    </location>
</feature>
<evidence type="ECO:0000256" key="1">
    <source>
        <dbReference type="PIRSR" id="PIRSR600888-1"/>
    </source>
</evidence>
<evidence type="ECO:0000313" key="4">
    <source>
        <dbReference type="EMBL" id="QWT48101.1"/>
    </source>
</evidence>
<feature type="site" description="Participates in a stacking interaction with the thymidine ring of dTDP-4-oxo-6-deoxyglucose" evidence="2">
    <location>
        <position position="137"/>
    </location>
</feature>
<sequence>MEARPLRIPEVLLLEPRVFGDERGFFFESYNQREFAALLGETVAFVQDNHSRSSKGVLRGLHYQIQHPQGKLVRVVQGEVFDVAVDIRPSSPTFGQWAGATLTAENKQQLWIPPGFAHGFSVLSESAEFLYKTTDYWFPQFERCIAWNDPDLAVEWPLGSVAPIISAKDAQGMSFRDACRELVALGANEPGVA</sequence>
<dbReference type="PANTHER" id="PTHR21047:SF2">
    <property type="entry name" value="THYMIDINE DIPHOSPHO-4-KETO-RHAMNOSE 3,5-EPIMERASE"/>
    <property type="match status" value="1"/>
</dbReference>
<comment type="catalytic activity">
    <reaction evidence="3">
        <text>dTDP-4-dehydro-6-deoxy-alpha-D-glucose = dTDP-4-dehydro-beta-L-rhamnose</text>
        <dbReference type="Rhea" id="RHEA:16969"/>
        <dbReference type="ChEBI" id="CHEBI:57649"/>
        <dbReference type="ChEBI" id="CHEBI:62830"/>
        <dbReference type="EC" id="5.1.3.13"/>
    </reaction>
</comment>
<reference evidence="4" key="1">
    <citation type="submission" date="2020-11" db="EMBL/GenBank/DDBJ databases">
        <title>Azospira inquinata sp. nov.</title>
        <authorList>
            <person name="Moe W.M."/>
            <person name="Mikes M.C."/>
        </authorList>
    </citation>
    <scope>NUCLEOTIDE SEQUENCE</scope>
    <source>
        <strain evidence="4">Azo-3</strain>
    </source>
</reference>
<accession>A0A975SL42</accession>
<evidence type="ECO:0000256" key="3">
    <source>
        <dbReference type="RuleBase" id="RU364069"/>
    </source>
</evidence>
<evidence type="ECO:0000256" key="2">
    <source>
        <dbReference type="PIRSR" id="PIRSR600888-3"/>
    </source>
</evidence>
<comment type="similarity">
    <text evidence="3">Belongs to the dTDP-4-dehydrorhamnose 3,5-epimerase family.</text>
</comment>
<dbReference type="Proteomes" id="UP000683428">
    <property type="component" value="Chromosome"/>
</dbReference>
<dbReference type="KEGG" id="aiq:Azoinq_09480"/>
<dbReference type="PANTHER" id="PTHR21047">
    <property type="entry name" value="DTDP-6-DEOXY-D-GLUCOSE-3,5 EPIMERASE"/>
    <property type="match status" value="1"/>
</dbReference>
<keyword evidence="5" id="KW-1185">Reference proteome</keyword>
<proteinExistence type="inferred from homology"/>
<feature type="active site" description="Proton donor" evidence="1">
    <location>
        <position position="131"/>
    </location>
</feature>
<comment type="function">
    <text evidence="3">Catalyzes the epimerization of the C3' and C5'positions of dTDP-6-deoxy-D-xylo-4-hexulose, forming dTDP-6-deoxy-L-lyxo-4-hexulose.</text>
</comment>
<evidence type="ECO:0000313" key="5">
    <source>
        <dbReference type="Proteomes" id="UP000683428"/>
    </source>
</evidence>
<organism evidence="4 5">
    <name type="scientific">Azospira inquinata</name>
    <dbReference type="NCBI Taxonomy" id="2785627"/>
    <lineage>
        <taxon>Bacteria</taxon>
        <taxon>Pseudomonadati</taxon>
        <taxon>Pseudomonadota</taxon>
        <taxon>Betaproteobacteria</taxon>
        <taxon>Rhodocyclales</taxon>
        <taxon>Rhodocyclaceae</taxon>
        <taxon>Azospira</taxon>
    </lineage>
</organism>
<dbReference type="GO" id="GO:0008830">
    <property type="term" value="F:dTDP-4-dehydrorhamnose 3,5-epimerase activity"/>
    <property type="evidence" value="ECO:0007669"/>
    <property type="project" value="UniProtKB-UniRule"/>
</dbReference>
<protein>
    <recommendedName>
        <fullName evidence="3">dTDP-4-dehydrorhamnose 3,5-epimerase</fullName>
        <ecNumber evidence="3">5.1.3.13</ecNumber>
    </recommendedName>
    <alternativeName>
        <fullName evidence="3">Thymidine diphospho-4-keto-rhamnose 3,5-epimerase</fullName>
    </alternativeName>
</protein>
<comment type="pathway">
    <text evidence="3">Carbohydrate biosynthesis; dTDP-L-rhamnose biosynthesis.</text>
</comment>
<dbReference type="GO" id="GO:0000271">
    <property type="term" value="P:polysaccharide biosynthetic process"/>
    <property type="evidence" value="ECO:0007669"/>
    <property type="project" value="TreeGrafter"/>
</dbReference>
<dbReference type="NCBIfam" id="TIGR01221">
    <property type="entry name" value="rmlC"/>
    <property type="match status" value="1"/>
</dbReference>
<dbReference type="AlphaFoldDB" id="A0A975SL42"/>
<comment type="subunit">
    <text evidence="3">Homodimer.</text>
</comment>
<dbReference type="GO" id="GO:0005829">
    <property type="term" value="C:cytosol"/>
    <property type="evidence" value="ECO:0007669"/>
    <property type="project" value="TreeGrafter"/>
</dbReference>
<dbReference type="EMBL" id="CP064782">
    <property type="protein sequence ID" value="QWT48101.1"/>
    <property type="molecule type" value="Genomic_DNA"/>
</dbReference>